<feature type="chain" id="PRO_5046531730" evidence="1">
    <location>
        <begin position="23"/>
        <end position="139"/>
    </location>
</feature>
<reference evidence="2 3" key="1">
    <citation type="journal article" date="2023" name="Int. J. Syst. Evol. Microbiol.">
        <title>Methylocystis iwaonis sp. nov., a type II methane-oxidizing bacterium from surface soil of a rice paddy field in Japan, and emended description of the genus Methylocystis (ex Whittenbury et al. 1970) Bowman et al. 1993.</title>
        <authorList>
            <person name="Kaise H."/>
            <person name="Sawadogo J.B."/>
            <person name="Alam M.S."/>
            <person name="Ueno C."/>
            <person name="Dianou D."/>
            <person name="Shinjo R."/>
            <person name="Asakawa S."/>
        </authorList>
    </citation>
    <scope>NUCLEOTIDE SEQUENCE [LARGE SCALE GENOMIC DNA]</scope>
    <source>
        <strain evidence="2 3">SS37A-Re</strain>
    </source>
</reference>
<dbReference type="EMBL" id="AP027142">
    <property type="protein sequence ID" value="BDV35857.1"/>
    <property type="molecule type" value="Genomic_DNA"/>
</dbReference>
<evidence type="ECO:0000313" key="2">
    <source>
        <dbReference type="EMBL" id="BDV35857.1"/>
    </source>
</evidence>
<evidence type="ECO:0000256" key="1">
    <source>
        <dbReference type="SAM" id="SignalP"/>
    </source>
</evidence>
<dbReference type="Proteomes" id="UP001317629">
    <property type="component" value="Chromosome"/>
</dbReference>
<evidence type="ECO:0000313" key="3">
    <source>
        <dbReference type="Proteomes" id="UP001317629"/>
    </source>
</evidence>
<gene>
    <name evidence="2" type="ORF">SS37A_33860</name>
</gene>
<keyword evidence="3" id="KW-1185">Reference proteome</keyword>
<feature type="signal peptide" evidence="1">
    <location>
        <begin position="1"/>
        <end position="22"/>
    </location>
</feature>
<name>A0ABM8ECX1_9HYPH</name>
<organism evidence="2 3">
    <name type="scientific">Methylocystis iwaonis</name>
    <dbReference type="NCBI Taxonomy" id="2885079"/>
    <lineage>
        <taxon>Bacteria</taxon>
        <taxon>Pseudomonadati</taxon>
        <taxon>Pseudomonadota</taxon>
        <taxon>Alphaproteobacteria</taxon>
        <taxon>Hyphomicrobiales</taxon>
        <taxon>Methylocystaceae</taxon>
        <taxon>Methylocystis</taxon>
    </lineage>
</organism>
<keyword evidence="1" id="KW-0732">Signal</keyword>
<protein>
    <submittedName>
        <fullName evidence="2">Uncharacterized protein</fullName>
    </submittedName>
</protein>
<proteinExistence type="predicted"/>
<accession>A0ABM8ECX1</accession>
<sequence length="139" mass="15192">MPSVVVRSALLVLALAPFAARADDAPPSIIAPETERFTLQPADGGFLRMNKDTGAVSFCSVKEGVSVCRLGADERTAFEAEIERLRAENTRLKAAGVAPRRPSTLPDEQEFEKALSFTERFLRRIMRLFKEEAPTGGAL</sequence>